<proteinExistence type="predicted"/>
<name>A0AAE7XP55_9CAUD</name>
<dbReference type="Proteomes" id="UP000827806">
    <property type="component" value="Segment"/>
</dbReference>
<sequence>MNFAVYCGHAPSTQQAERIRALISRTMKKAQKPFYSHMLCLTGPCKAEALAVLSHGGCNVALRKPAFMCKRAIVVGRAPDSYYQQGRQVLICPED</sequence>
<protein>
    <submittedName>
        <fullName evidence="1">Uncharacterized protein</fullName>
    </submittedName>
</protein>
<evidence type="ECO:0000313" key="1">
    <source>
        <dbReference type="EMBL" id="QZE60036.1"/>
    </source>
</evidence>
<reference evidence="1 2" key="1">
    <citation type="submission" date="2021-06" db="EMBL/GenBank/DDBJ databases">
        <title>Complete genome sequence of Erwinia phage pEa_SNUABM_35.</title>
        <authorList>
            <person name="Kim S.G."/>
            <person name="Park S.C."/>
        </authorList>
    </citation>
    <scope>NUCLEOTIDE SEQUENCE [LARGE SCALE GENOMIC DNA]</scope>
</reference>
<keyword evidence="2" id="KW-1185">Reference proteome</keyword>
<accession>A0AAE7XP55</accession>
<evidence type="ECO:0000313" key="2">
    <source>
        <dbReference type="Proteomes" id="UP000827806"/>
    </source>
</evidence>
<organism evidence="1 2">
    <name type="scientific">Erwinia phage pEa_SNUABM_35</name>
    <dbReference type="NCBI Taxonomy" id="2869557"/>
    <lineage>
        <taxon>Viruses</taxon>
        <taxon>Duplodnaviria</taxon>
        <taxon>Heunggongvirae</taxon>
        <taxon>Uroviricota</taxon>
        <taxon>Caudoviricetes</taxon>
        <taxon>Alexandravirus</taxon>
        <taxon>Alexandravirus SNUABM35</taxon>
    </lineage>
</organism>
<dbReference type="EMBL" id="MZ443788">
    <property type="protein sequence ID" value="QZE60036.1"/>
    <property type="molecule type" value="Genomic_DNA"/>
</dbReference>
<gene>
    <name evidence="1" type="ORF">pEaSNUABM35_00119</name>
</gene>